<gene>
    <name evidence="3" type="ORF">HPC62_04125</name>
</gene>
<keyword evidence="2" id="KW-0812">Transmembrane</keyword>
<feature type="compositionally biased region" description="Low complexity" evidence="1">
    <location>
        <begin position="54"/>
        <end position="73"/>
    </location>
</feature>
<dbReference type="RefSeq" id="WP_172353873.1">
    <property type="nucleotide sequence ID" value="NZ_CP053661.1"/>
</dbReference>
<feature type="region of interest" description="Disordered" evidence="1">
    <location>
        <begin position="1"/>
        <end position="83"/>
    </location>
</feature>
<name>A0A6M8BBN7_9CYAN</name>
<dbReference type="KEGG" id="theu:HPC62_04125"/>
<proteinExistence type="predicted"/>
<evidence type="ECO:0000256" key="2">
    <source>
        <dbReference type="SAM" id="Phobius"/>
    </source>
</evidence>
<evidence type="ECO:0000256" key="1">
    <source>
        <dbReference type="SAM" id="MobiDB-lite"/>
    </source>
</evidence>
<accession>A0A6M8BBN7</accession>
<protein>
    <submittedName>
        <fullName evidence="3">PAM68 family protein</fullName>
    </submittedName>
</protein>
<sequence>MASSTPPSSDSSSSDASTRKALPFEPKKRLKKSEASTDAGKKPEPGAEPKKAPKSASKSAAKATPKATPPKAGASGGASGNSAKNAAATRASMAIPDAVSKRMARRMAIFCGVPSFLAIATFVVSYYIVSQHLLDLPTSAVLLVSLGFFGLGVLGLSYGLFSASWEDEPGSLLGASEFRTNLGRTIAAWRSQRPQS</sequence>
<keyword evidence="2" id="KW-1133">Transmembrane helix</keyword>
<feature type="transmembrane region" description="Helical" evidence="2">
    <location>
        <begin position="140"/>
        <end position="161"/>
    </location>
</feature>
<dbReference type="PANTHER" id="PTHR34575:SF1">
    <property type="entry name" value="PROTEIN PAM68, CHLOROPLASTIC"/>
    <property type="match status" value="1"/>
</dbReference>
<organism evidence="3 4">
    <name type="scientific">Thermoleptolyngbya sichuanensis A183</name>
    <dbReference type="NCBI Taxonomy" id="2737172"/>
    <lineage>
        <taxon>Bacteria</taxon>
        <taxon>Bacillati</taxon>
        <taxon>Cyanobacteriota</taxon>
        <taxon>Cyanophyceae</taxon>
        <taxon>Oculatellales</taxon>
        <taxon>Oculatellaceae</taxon>
        <taxon>Thermoleptolyngbya</taxon>
        <taxon>Thermoleptolyngbya sichuanensis</taxon>
    </lineage>
</organism>
<keyword evidence="4" id="KW-1185">Reference proteome</keyword>
<feature type="transmembrane region" description="Helical" evidence="2">
    <location>
        <begin position="107"/>
        <end position="128"/>
    </location>
</feature>
<dbReference type="Pfam" id="PF11947">
    <property type="entry name" value="DUF3464"/>
    <property type="match status" value="1"/>
</dbReference>
<evidence type="ECO:0000313" key="3">
    <source>
        <dbReference type="EMBL" id="QKD81476.1"/>
    </source>
</evidence>
<dbReference type="PANTHER" id="PTHR34575">
    <property type="entry name" value="PROTEIN PAM68, CHLOROPLASTIC"/>
    <property type="match status" value="1"/>
</dbReference>
<feature type="compositionally biased region" description="Basic and acidic residues" evidence="1">
    <location>
        <begin position="32"/>
        <end position="51"/>
    </location>
</feature>
<evidence type="ECO:0000313" key="4">
    <source>
        <dbReference type="Proteomes" id="UP000505210"/>
    </source>
</evidence>
<dbReference type="EMBL" id="CP053661">
    <property type="protein sequence ID" value="QKD81476.1"/>
    <property type="molecule type" value="Genomic_DNA"/>
</dbReference>
<reference evidence="3 4" key="1">
    <citation type="submission" date="2020-05" db="EMBL/GenBank/DDBJ databases">
        <title>Complete genome sequence of of a novel Thermoleptolyngbya strain isolated from hot springs of Ganzi, Sichuan China.</title>
        <authorList>
            <person name="Tang J."/>
            <person name="Daroch M."/>
            <person name="Li L."/>
            <person name="Waleron K."/>
            <person name="Waleron M."/>
            <person name="Waleron M."/>
        </authorList>
    </citation>
    <scope>NUCLEOTIDE SEQUENCE [LARGE SCALE GENOMIC DNA]</scope>
    <source>
        <strain evidence="3 4">PKUAC-SCTA183</strain>
    </source>
</reference>
<dbReference type="Proteomes" id="UP000505210">
    <property type="component" value="Chromosome"/>
</dbReference>
<feature type="compositionally biased region" description="Low complexity" evidence="1">
    <location>
        <begin position="1"/>
        <end position="16"/>
    </location>
</feature>
<keyword evidence="2" id="KW-0472">Membrane</keyword>
<dbReference type="AlphaFoldDB" id="A0A6M8BBN7"/>
<dbReference type="InterPro" id="IPR021855">
    <property type="entry name" value="PAM68-like"/>
</dbReference>